<keyword evidence="3" id="KW-1185">Reference proteome</keyword>
<feature type="domain" description="VOC" evidence="1">
    <location>
        <begin position="24"/>
        <end position="144"/>
    </location>
</feature>
<sequence>MMLCHVAITNRDALAGVAIMPLTHAKPVTFINTANRRAAESFYRDVLQLPFVADDGFAAVFDLGSAVLRITELEGYAASPHPALGWSVEDIEQTMEHLASRGVAPKFYEGFGQDALGIWTAPDGAARVAWFQDPDGNLLSVVQSG</sequence>
<dbReference type="Proteomes" id="UP000589292">
    <property type="component" value="Unassembled WGS sequence"/>
</dbReference>
<comment type="caution">
    <text evidence="2">The sequence shown here is derived from an EMBL/GenBank/DDBJ whole genome shotgun (WGS) entry which is preliminary data.</text>
</comment>
<evidence type="ECO:0000313" key="3">
    <source>
        <dbReference type="Proteomes" id="UP000589292"/>
    </source>
</evidence>
<dbReference type="InterPro" id="IPR004360">
    <property type="entry name" value="Glyas_Fos-R_dOase_dom"/>
</dbReference>
<dbReference type="PROSITE" id="PS51819">
    <property type="entry name" value="VOC"/>
    <property type="match status" value="1"/>
</dbReference>
<gene>
    <name evidence="2" type="ORF">FG486_08710</name>
</gene>
<dbReference type="AlphaFoldDB" id="A0A7V8RDH6"/>
<protein>
    <submittedName>
        <fullName evidence="2">VOC family protein</fullName>
    </submittedName>
</protein>
<evidence type="ECO:0000259" key="1">
    <source>
        <dbReference type="PROSITE" id="PS51819"/>
    </source>
</evidence>
<dbReference type="Gene3D" id="3.10.180.10">
    <property type="entry name" value="2,3-Dihydroxybiphenyl 1,2-Dioxygenase, domain 1"/>
    <property type="match status" value="1"/>
</dbReference>
<organism evidence="2 3">
    <name type="scientific">Sphingomonas ursincola</name>
    <dbReference type="NCBI Taxonomy" id="56361"/>
    <lineage>
        <taxon>Bacteria</taxon>
        <taxon>Pseudomonadati</taxon>
        <taxon>Pseudomonadota</taxon>
        <taxon>Alphaproteobacteria</taxon>
        <taxon>Sphingomonadales</taxon>
        <taxon>Sphingomonadaceae</taxon>
        <taxon>Sphingomonas</taxon>
    </lineage>
</organism>
<dbReference type="SUPFAM" id="SSF54593">
    <property type="entry name" value="Glyoxalase/Bleomycin resistance protein/Dihydroxybiphenyl dioxygenase"/>
    <property type="match status" value="1"/>
</dbReference>
<proteinExistence type="predicted"/>
<dbReference type="InterPro" id="IPR029068">
    <property type="entry name" value="Glyas_Bleomycin-R_OHBP_Dase"/>
</dbReference>
<name>A0A7V8RDH6_9SPHN</name>
<reference evidence="2 3" key="1">
    <citation type="journal article" date="1994" name="Int. J. Syst. Bacteriol.">
        <title>Phylogenetic positions of novel aerobic, bacteriochlorophyll a-containing bacteria and description of Roseococcus thiosulfatophilus gen. nov., sp. nov., Erythromicrobium ramosum gen. nov., sp. nov., and Erythrobacter litoralis sp. nov.</title>
        <authorList>
            <person name="Yurkov V."/>
            <person name="Stackebrandt E."/>
            <person name="Holmes A."/>
            <person name="Fuerst J.A."/>
            <person name="Hugenholtz P."/>
            <person name="Golecki J."/>
            <person name="Gad'on N."/>
            <person name="Gorlenko V.M."/>
            <person name="Kompantseva E.I."/>
            <person name="Drews G."/>
        </authorList>
    </citation>
    <scope>NUCLEOTIDE SEQUENCE [LARGE SCALE GENOMIC DNA]</scope>
    <source>
        <strain evidence="2 3">KR-99</strain>
    </source>
</reference>
<accession>A0A7V8RDH6</accession>
<evidence type="ECO:0000313" key="2">
    <source>
        <dbReference type="EMBL" id="MBA1374418.1"/>
    </source>
</evidence>
<dbReference type="Pfam" id="PF00903">
    <property type="entry name" value="Glyoxalase"/>
    <property type="match status" value="1"/>
</dbReference>
<dbReference type="EMBL" id="VDES01000002">
    <property type="protein sequence ID" value="MBA1374418.1"/>
    <property type="molecule type" value="Genomic_DNA"/>
</dbReference>
<dbReference type="InterPro" id="IPR037523">
    <property type="entry name" value="VOC_core"/>
</dbReference>